<comment type="similarity">
    <text evidence="1 7">Belongs to the cytochrome P450 family.</text>
</comment>
<dbReference type="PANTHER" id="PTHR46696:SF1">
    <property type="entry name" value="CYTOCHROME P450 YJIB-RELATED"/>
    <property type="match status" value="1"/>
</dbReference>
<dbReference type="EMBL" id="BOQL01000056">
    <property type="protein sequence ID" value="GIM75327.1"/>
    <property type="molecule type" value="Genomic_DNA"/>
</dbReference>
<keyword evidence="6 7" id="KW-0503">Monooxygenase</keyword>
<keyword evidence="9" id="KW-1185">Reference proteome</keyword>
<reference evidence="8" key="1">
    <citation type="submission" date="2021-03" db="EMBL/GenBank/DDBJ databases">
        <title>Whole genome shotgun sequence of Actinoplanes auranticolor NBRC 12245.</title>
        <authorList>
            <person name="Komaki H."/>
            <person name="Tamura T."/>
        </authorList>
    </citation>
    <scope>NUCLEOTIDE SEQUENCE</scope>
    <source>
        <strain evidence="8">NBRC 12245</strain>
    </source>
</reference>
<dbReference type="PANTHER" id="PTHR46696">
    <property type="entry name" value="P450, PUTATIVE (EUROFUNG)-RELATED"/>
    <property type="match status" value="1"/>
</dbReference>
<evidence type="ECO:0000256" key="2">
    <source>
        <dbReference type="ARBA" id="ARBA00022617"/>
    </source>
</evidence>
<dbReference type="Proteomes" id="UP000681340">
    <property type="component" value="Unassembled WGS sequence"/>
</dbReference>
<evidence type="ECO:0000313" key="9">
    <source>
        <dbReference type="Proteomes" id="UP000681340"/>
    </source>
</evidence>
<dbReference type="InterPro" id="IPR001128">
    <property type="entry name" value="Cyt_P450"/>
</dbReference>
<dbReference type="InterPro" id="IPR017972">
    <property type="entry name" value="Cyt_P450_CS"/>
</dbReference>
<dbReference type="FunFam" id="1.10.630.10:FF:000018">
    <property type="entry name" value="Cytochrome P450 monooxygenase"/>
    <property type="match status" value="1"/>
</dbReference>
<evidence type="ECO:0000256" key="3">
    <source>
        <dbReference type="ARBA" id="ARBA00022723"/>
    </source>
</evidence>
<dbReference type="PROSITE" id="PS00086">
    <property type="entry name" value="CYTOCHROME_P450"/>
    <property type="match status" value="1"/>
</dbReference>
<dbReference type="InterPro" id="IPR036396">
    <property type="entry name" value="Cyt_P450_sf"/>
</dbReference>
<name>A0A919VTJ4_9ACTN</name>
<dbReference type="GO" id="GO:0005506">
    <property type="term" value="F:iron ion binding"/>
    <property type="evidence" value="ECO:0007669"/>
    <property type="project" value="InterPro"/>
</dbReference>
<gene>
    <name evidence="8" type="ORF">Aau02nite_65390</name>
</gene>
<evidence type="ECO:0000256" key="4">
    <source>
        <dbReference type="ARBA" id="ARBA00023002"/>
    </source>
</evidence>
<dbReference type="InterPro" id="IPR002397">
    <property type="entry name" value="Cyt_P450_B"/>
</dbReference>
<proteinExistence type="inferred from homology"/>
<dbReference type="GO" id="GO:0020037">
    <property type="term" value="F:heme binding"/>
    <property type="evidence" value="ECO:0007669"/>
    <property type="project" value="InterPro"/>
</dbReference>
<sequence length="420" mass="46309">MRDWDCLTMVTDVDRSDRTADEIFADVLTPQGRSQMGALYTELHGLGEFHRSRLVGRLVTGYRAADAVLRHPAARRNRPDGRSILPRVEEHSSRRLIGRTMLMVDPPDHTRLRRLVSKAFTPRSVTGLAPAITELLTSQMDDLAERAADGAVVDLMAGLAFRLPVAVIGRMLGVPAAEQPGFQQMVRDLNAVVEPLADSGDLSAADVAADALEAYFKDLVRERRTRPCEDLTSALISARDDDDRLSENELVATLVQLFTAGFETTTNLIGNGMLALLENPDQLAALRADPSMMASAVEEMLRYDSPVQASSRVTSAEIVLPDGTIVPENRFLLVVLGAANHDPRVFTEPQRLILRRAEAPPLSFGNGIHYCLGAGLARLEARMVFTELLRRFHTIELAGPPERQAFMTIWGLSRLPLRME</sequence>
<keyword evidence="3 7" id="KW-0479">Metal-binding</keyword>
<evidence type="ECO:0000256" key="7">
    <source>
        <dbReference type="RuleBase" id="RU000461"/>
    </source>
</evidence>
<dbReference type="CDD" id="cd20625">
    <property type="entry name" value="CYP164-like"/>
    <property type="match status" value="1"/>
</dbReference>
<dbReference type="SUPFAM" id="SSF48264">
    <property type="entry name" value="Cytochrome P450"/>
    <property type="match status" value="1"/>
</dbReference>
<dbReference type="GO" id="GO:0016705">
    <property type="term" value="F:oxidoreductase activity, acting on paired donors, with incorporation or reduction of molecular oxygen"/>
    <property type="evidence" value="ECO:0007669"/>
    <property type="project" value="InterPro"/>
</dbReference>
<comment type="caution">
    <text evidence="8">The sequence shown here is derived from an EMBL/GenBank/DDBJ whole genome shotgun (WGS) entry which is preliminary data.</text>
</comment>
<protein>
    <submittedName>
        <fullName evidence="8">Cytochrome P450</fullName>
    </submittedName>
</protein>
<evidence type="ECO:0000256" key="6">
    <source>
        <dbReference type="ARBA" id="ARBA00023033"/>
    </source>
</evidence>
<dbReference type="GO" id="GO:0004497">
    <property type="term" value="F:monooxygenase activity"/>
    <property type="evidence" value="ECO:0007669"/>
    <property type="project" value="UniProtKB-KW"/>
</dbReference>
<dbReference type="Gene3D" id="1.10.630.10">
    <property type="entry name" value="Cytochrome P450"/>
    <property type="match status" value="1"/>
</dbReference>
<keyword evidence="2 7" id="KW-0349">Heme</keyword>
<evidence type="ECO:0000256" key="5">
    <source>
        <dbReference type="ARBA" id="ARBA00023004"/>
    </source>
</evidence>
<dbReference type="PRINTS" id="PR00385">
    <property type="entry name" value="P450"/>
</dbReference>
<dbReference type="AlphaFoldDB" id="A0A919VTJ4"/>
<organism evidence="8 9">
    <name type="scientific">Actinoplanes auranticolor</name>
    <dbReference type="NCBI Taxonomy" id="47988"/>
    <lineage>
        <taxon>Bacteria</taxon>
        <taxon>Bacillati</taxon>
        <taxon>Actinomycetota</taxon>
        <taxon>Actinomycetes</taxon>
        <taxon>Micromonosporales</taxon>
        <taxon>Micromonosporaceae</taxon>
        <taxon>Actinoplanes</taxon>
    </lineage>
</organism>
<keyword evidence="4 7" id="KW-0560">Oxidoreductase</keyword>
<evidence type="ECO:0000313" key="8">
    <source>
        <dbReference type="EMBL" id="GIM75327.1"/>
    </source>
</evidence>
<evidence type="ECO:0000256" key="1">
    <source>
        <dbReference type="ARBA" id="ARBA00010617"/>
    </source>
</evidence>
<dbReference type="GO" id="GO:0017000">
    <property type="term" value="P:antibiotic biosynthetic process"/>
    <property type="evidence" value="ECO:0007669"/>
    <property type="project" value="UniProtKB-ARBA"/>
</dbReference>
<dbReference type="Pfam" id="PF00067">
    <property type="entry name" value="p450"/>
    <property type="match status" value="1"/>
</dbReference>
<dbReference type="RefSeq" id="WP_212992421.1">
    <property type="nucleotide sequence ID" value="NZ_BAABEA010000033.1"/>
</dbReference>
<keyword evidence="5 7" id="KW-0408">Iron</keyword>
<dbReference type="PRINTS" id="PR00359">
    <property type="entry name" value="BP450"/>
</dbReference>
<accession>A0A919VTJ4</accession>